<dbReference type="Pfam" id="PF00425">
    <property type="entry name" value="Chorismate_bind"/>
    <property type="match status" value="1"/>
</dbReference>
<keyword evidence="2" id="KW-0032">Aminotransferase</keyword>
<dbReference type="PRINTS" id="PR00095">
    <property type="entry name" value="ANTSNTHASEI"/>
</dbReference>
<name>A0A948TLI4_9BACT</name>
<proteinExistence type="predicted"/>
<organism evidence="2 3">
    <name type="scientific">Candidatus Phocaeicola excrementipullorum</name>
    <dbReference type="NCBI Taxonomy" id="2838731"/>
    <lineage>
        <taxon>Bacteria</taxon>
        <taxon>Pseudomonadati</taxon>
        <taxon>Bacteroidota</taxon>
        <taxon>Bacteroidia</taxon>
        <taxon>Bacteroidales</taxon>
        <taxon>Bacteroidaceae</taxon>
        <taxon>Phocaeicola</taxon>
    </lineage>
</organism>
<dbReference type="PANTHER" id="PTHR11236:SF50">
    <property type="entry name" value="AMINODEOXYCHORISMATE SYNTHASE COMPONENT 1"/>
    <property type="match status" value="1"/>
</dbReference>
<feature type="domain" description="Chorismate-utilising enzyme C-terminal" evidence="1">
    <location>
        <begin position="80"/>
        <end position="325"/>
    </location>
</feature>
<evidence type="ECO:0000313" key="2">
    <source>
        <dbReference type="EMBL" id="MBU3855517.1"/>
    </source>
</evidence>
<dbReference type="GO" id="GO:0046820">
    <property type="term" value="F:4-amino-4-deoxychorismate synthase activity"/>
    <property type="evidence" value="ECO:0007669"/>
    <property type="project" value="UniProtKB-EC"/>
</dbReference>
<dbReference type="SUPFAM" id="SSF56322">
    <property type="entry name" value="ADC synthase"/>
    <property type="match status" value="1"/>
</dbReference>
<evidence type="ECO:0000259" key="1">
    <source>
        <dbReference type="Pfam" id="PF00425"/>
    </source>
</evidence>
<keyword evidence="2" id="KW-0808">Transferase</keyword>
<accession>A0A948TLI4</accession>
<dbReference type="AlphaFoldDB" id="A0A948TLI4"/>
<dbReference type="GO" id="GO:0000162">
    <property type="term" value="P:L-tryptophan biosynthetic process"/>
    <property type="evidence" value="ECO:0007669"/>
    <property type="project" value="TreeGrafter"/>
</dbReference>
<dbReference type="NCBIfam" id="NF005486">
    <property type="entry name" value="PRK07093.1"/>
    <property type="match status" value="1"/>
</dbReference>
<sequence length="331" mass="38196">MGKLVFVDKEEAVRRMDRWGGEGTPFFFMIDFDMEQCLVERPENIPADELLYSFPRAGNWAGKMPRLKEPFLWKSFPESFEDYSHSFDIVRRNIWEGNTFLINLTCATPVETDLSLFRIFVRAEALYKLWLKDRFVVFSPEIFVRIQDGFISSHPMKGTIDASVPDAGLRLLSDEKETAEHATITDLIRNDLSQIADEVTVMRYRYLDEVDTHDGRLLQMSSEIRGRLPLDYARRLGELFFRLLPAGSVTGAPKKKTVDIIREAENYSRGFYTGVMGYFDGKDLDSAVMIRFLEQEAGGKLVFKSGGGITFLSDVRDEYEEMKRKVYVPIY</sequence>
<protein>
    <submittedName>
        <fullName evidence="2">Aminodeoxychorismate synthase component I</fullName>
        <ecNumber evidence="2">2.6.1.85</ecNumber>
    </submittedName>
</protein>
<gene>
    <name evidence="2" type="ORF">H9928_02985</name>
</gene>
<dbReference type="InterPro" id="IPR015890">
    <property type="entry name" value="Chorismate_C"/>
</dbReference>
<dbReference type="EMBL" id="JAHLFJ010000030">
    <property type="protein sequence ID" value="MBU3855517.1"/>
    <property type="molecule type" value="Genomic_DNA"/>
</dbReference>
<dbReference type="InterPro" id="IPR019999">
    <property type="entry name" value="Anth_synth_I-like"/>
</dbReference>
<dbReference type="Gene3D" id="3.60.120.10">
    <property type="entry name" value="Anthranilate synthase"/>
    <property type="match status" value="1"/>
</dbReference>
<dbReference type="PANTHER" id="PTHR11236">
    <property type="entry name" value="AMINOBENZOATE/ANTHRANILATE SYNTHASE"/>
    <property type="match status" value="1"/>
</dbReference>
<dbReference type="Proteomes" id="UP000784286">
    <property type="component" value="Unassembled WGS sequence"/>
</dbReference>
<comment type="caution">
    <text evidence="2">The sequence shown here is derived from an EMBL/GenBank/DDBJ whole genome shotgun (WGS) entry which is preliminary data.</text>
</comment>
<dbReference type="EC" id="2.6.1.85" evidence="2"/>
<reference evidence="2" key="2">
    <citation type="submission" date="2021-04" db="EMBL/GenBank/DDBJ databases">
        <authorList>
            <person name="Gilroy R."/>
        </authorList>
    </citation>
    <scope>NUCLEOTIDE SEQUENCE</scope>
    <source>
        <strain evidence="2">8470</strain>
    </source>
</reference>
<evidence type="ECO:0000313" key="3">
    <source>
        <dbReference type="Proteomes" id="UP000784286"/>
    </source>
</evidence>
<dbReference type="InterPro" id="IPR005801">
    <property type="entry name" value="ADC_synthase"/>
</dbReference>
<reference evidence="2" key="1">
    <citation type="journal article" date="2021" name="PeerJ">
        <title>Extensive microbial diversity within the chicken gut microbiome revealed by metagenomics and culture.</title>
        <authorList>
            <person name="Gilroy R."/>
            <person name="Ravi A."/>
            <person name="Getino M."/>
            <person name="Pursley I."/>
            <person name="Horton D.L."/>
            <person name="Alikhan N.F."/>
            <person name="Baker D."/>
            <person name="Gharbi K."/>
            <person name="Hall N."/>
            <person name="Watson M."/>
            <person name="Adriaenssens E.M."/>
            <person name="Foster-Nyarko E."/>
            <person name="Jarju S."/>
            <person name="Secka A."/>
            <person name="Antonio M."/>
            <person name="Oren A."/>
            <person name="Chaudhuri R.R."/>
            <person name="La Ragione R."/>
            <person name="Hildebrand F."/>
            <person name="Pallen M.J."/>
        </authorList>
    </citation>
    <scope>NUCLEOTIDE SEQUENCE</scope>
    <source>
        <strain evidence="2">8470</strain>
    </source>
</reference>